<evidence type="ECO:0000256" key="1">
    <source>
        <dbReference type="SAM" id="MobiDB-lite"/>
    </source>
</evidence>
<evidence type="ECO:0000313" key="3">
    <source>
        <dbReference type="Proteomes" id="UP000191686"/>
    </source>
</evidence>
<evidence type="ECO:0000313" key="2">
    <source>
        <dbReference type="EMBL" id="MCW3709829.1"/>
    </source>
</evidence>
<dbReference type="Proteomes" id="UP000191686">
    <property type="component" value="Unassembled WGS sequence"/>
</dbReference>
<proteinExistence type="predicted"/>
<feature type="region of interest" description="Disordered" evidence="1">
    <location>
        <begin position="39"/>
        <end position="60"/>
    </location>
</feature>
<dbReference type="AlphaFoldDB" id="A0ABD4U6P9"/>
<name>A0ABD4U6P9_9BURK</name>
<gene>
    <name evidence="2" type="ORF">UE95_000905</name>
</gene>
<accession>A0ABD4U6P9</accession>
<reference evidence="2 3" key="2">
    <citation type="journal article" date="2017" name="Front. Microbiol.">
        <title>Genomics Reveals a Unique Clone of Burkholderia cenocepacia Harboring an Actively Excising Novel Genomic Island.</title>
        <authorList>
            <person name="Patil P.P."/>
            <person name="Mali S."/>
            <person name="Midha S."/>
            <person name="Gautam V."/>
            <person name="Dash L."/>
            <person name="Kumar S."/>
            <person name="Shastri J."/>
            <person name="Singhal L."/>
            <person name="Patil P.B."/>
        </authorList>
    </citation>
    <scope>NUCLEOTIDE SEQUENCE [LARGE SCALE GENOMIC DNA]</scope>
    <source>
        <strain evidence="2 3">BC-19</strain>
    </source>
</reference>
<dbReference type="InterPro" id="IPR004220">
    <property type="entry name" value="5-COMe_2-OHmuconate_Isoase"/>
</dbReference>
<dbReference type="PANTHER" id="PTHR37950:SF1">
    <property type="entry name" value="4-HYDROXYPHENYLACETATE CATABOLISM PROTEIN"/>
    <property type="match status" value="1"/>
</dbReference>
<organism evidence="2 3">
    <name type="scientific">Burkholderia cenocepacia</name>
    <dbReference type="NCBI Taxonomy" id="95486"/>
    <lineage>
        <taxon>Bacteria</taxon>
        <taxon>Pseudomonadati</taxon>
        <taxon>Pseudomonadota</taxon>
        <taxon>Betaproteobacteria</taxon>
        <taxon>Burkholderiales</taxon>
        <taxon>Burkholderiaceae</taxon>
        <taxon>Burkholderia</taxon>
        <taxon>Burkholderia cepacia complex</taxon>
    </lineage>
</organism>
<evidence type="ECO:0008006" key="4">
    <source>
        <dbReference type="Google" id="ProtNLM"/>
    </source>
</evidence>
<dbReference type="PANTHER" id="PTHR37950">
    <property type="entry name" value="4-HYDROXYPHENYLACETATE CATABOLISM PROTEIN"/>
    <property type="match status" value="1"/>
</dbReference>
<protein>
    <recommendedName>
        <fullName evidence="4">5-carboxymethyl-2-hydroxymuconate isomerase</fullName>
    </recommendedName>
</protein>
<dbReference type="RefSeq" id="WP_143262252.1">
    <property type="nucleotide sequence ID" value="NZ_CAJPCV010000017.1"/>
</dbReference>
<reference evidence="2 3" key="1">
    <citation type="journal article" date="2017" name="Front. Microbiol.">
        <title>Genomics reveals a unique clone of Burkholderia cenocepacia harbouring an actively excising novel genomic island.</title>
        <authorList>
            <person name="Patil P."/>
            <person name="Mali S."/>
            <person name="Midha S."/>
            <person name="Gautam V."/>
            <person name="Dash L."/>
            <person name="Kumar S."/>
            <person name="Shastri J."/>
            <person name="Singhal L."/>
            <person name="Patil P.B."/>
        </authorList>
    </citation>
    <scope>NUCLEOTIDE SEQUENCE [LARGE SCALE GENOMIC DNA]</scope>
    <source>
        <strain evidence="2 3">BC-19</strain>
    </source>
</reference>
<comment type="caution">
    <text evidence="2">The sequence shown here is derived from an EMBL/GenBank/DDBJ whole genome shotgun (WGS) entry which is preliminary data.</text>
</comment>
<dbReference type="Pfam" id="PF02962">
    <property type="entry name" value="CHMI"/>
    <property type="match status" value="1"/>
</dbReference>
<sequence length="193" mass="21549">MTKNEKMRGLLRFRPATDGGDRATASHWQKSRITYCDESRRVSRERSTSNPIGENGDGMPHLIIETTESSSQVVAHDALAKTLHLVARSIDLFPPDAIRTRLHVAHRAVIGNGDEDAISVHVIVRIARGWTTVARRNACERLVGALHHLFDRASEERPVALSVEIAELDPEIRVQWHNLRERAACRSGTALDV</sequence>
<dbReference type="InterPro" id="IPR014347">
    <property type="entry name" value="Tautomerase/MIF_sf"/>
</dbReference>
<dbReference type="SUPFAM" id="SSF55331">
    <property type="entry name" value="Tautomerase/MIF"/>
    <property type="match status" value="1"/>
</dbReference>
<dbReference type="Gene3D" id="3.30.429.10">
    <property type="entry name" value="Macrophage Migration Inhibitory Factor"/>
    <property type="match status" value="1"/>
</dbReference>
<dbReference type="EMBL" id="JYMX02000001">
    <property type="protein sequence ID" value="MCW3709829.1"/>
    <property type="molecule type" value="Genomic_DNA"/>
</dbReference>